<feature type="domain" description="Histidine kinase" evidence="6">
    <location>
        <begin position="38"/>
        <end position="256"/>
    </location>
</feature>
<dbReference type="Pfam" id="PF02518">
    <property type="entry name" value="HATPase_c"/>
    <property type="match status" value="1"/>
</dbReference>
<dbReference type="CDD" id="cd00082">
    <property type="entry name" value="HisKA"/>
    <property type="match status" value="1"/>
</dbReference>
<dbReference type="Pfam" id="PF00512">
    <property type="entry name" value="HisKA"/>
    <property type="match status" value="1"/>
</dbReference>
<evidence type="ECO:0000256" key="1">
    <source>
        <dbReference type="ARBA" id="ARBA00000085"/>
    </source>
</evidence>
<dbReference type="Gene3D" id="1.10.287.130">
    <property type="match status" value="1"/>
</dbReference>
<accession>A0ABS5EVY0</accession>
<evidence type="ECO:0000256" key="2">
    <source>
        <dbReference type="ARBA" id="ARBA00012438"/>
    </source>
</evidence>
<dbReference type="InterPro" id="IPR003661">
    <property type="entry name" value="HisK_dim/P_dom"/>
</dbReference>
<comment type="caution">
    <text evidence="7">The sequence shown here is derived from an EMBL/GenBank/DDBJ whole genome shotgun (WGS) entry which is preliminary data.</text>
</comment>
<evidence type="ECO:0000256" key="3">
    <source>
        <dbReference type="ARBA" id="ARBA00022553"/>
    </source>
</evidence>
<dbReference type="InterPro" id="IPR003594">
    <property type="entry name" value="HATPase_dom"/>
</dbReference>
<evidence type="ECO:0000256" key="4">
    <source>
        <dbReference type="ARBA" id="ARBA00022679"/>
    </source>
</evidence>
<dbReference type="InterPro" id="IPR005467">
    <property type="entry name" value="His_kinase_dom"/>
</dbReference>
<comment type="catalytic activity">
    <reaction evidence="1">
        <text>ATP + protein L-histidine = ADP + protein N-phospho-L-histidine.</text>
        <dbReference type="EC" id="2.7.13.3"/>
    </reaction>
</comment>
<dbReference type="InterPro" id="IPR036097">
    <property type="entry name" value="HisK_dim/P_sf"/>
</dbReference>
<keyword evidence="5 7" id="KW-0418">Kinase</keyword>
<dbReference type="CDD" id="cd00075">
    <property type="entry name" value="HATPase"/>
    <property type="match status" value="1"/>
</dbReference>
<evidence type="ECO:0000259" key="6">
    <source>
        <dbReference type="PROSITE" id="PS50109"/>
    </source>
</evidence>
<dbReference type="PANTHER" id="PTHR43047">
    <property type="entry name" value="TWO-COMPONENT HISTIDINE PROTEIN KINASE"/>
    <property type="match status" value="1"/>
</dbReference>
<dbReference type="SUPFAM" id="SSF55874">
    <property type="entry name" value="ATPase domain of HSP90 chaperone/DNA topoisomerase II/histidine kinase"/>
    <property type="match status" value="1"/>
</dbReference>
<dbReference type="PRINTS" id="PR00344">
    <property type="entry name" value="BCTRLSENSOR"/>
</dbReference>
<protein>
    <recommendedName>
        <fullName evidence="2">histidine kinase</fullName>
        <ecNumber evidence="2">2.7.13.3</ecNumber>
    </recommendedName>
</protein>
<keyword evidence="8" id="KW-1185">Reference proteome</keyword>
<dbReference type="Gene3D" id="3.30.565.10">
    <property type="entry name" value="Histidine kinase-like ATPase, C-terminal domain"/>
    <property type="match status" value="1"/>
</dbReference>
<dbReference type="PANTHER" id="PTHR43047:SF72">
    <property type="entry name" value="OSMOSENSING HISTIDINE PROTEIN KINASE SLN1"/>
    <property type="match status" value="1"/>
</dbReference>
<dbReference type="SUPFAM" id="SSF47384">
    <property type="entry name" value="Homodimeric domain of signal transducing histidine kinase"/>
    <property type="match status" value="1"/>
</dbReference>
<keyword evidence="4" id="KW-0808">Transferase</keyword>
<proteinExistence type="predicted"/>
<dbReference type="RefSeq" id="WP_211852122.1">
    <property type="nucleotide sequence ID" value="NZ_JAAGBB010000008.1"/>
</dbReference>
<dbReference type="PROSITE" id="PS50109">
    <property type="entry name" value="HIS_KIN"/>
    <property type="match status" value="1"/>
</dbReference>
<evidence type="ECO:0000313" key="8">
    <source>
        <dbReference type="Proteomes" id="UP001196870"/>
    </source>
</evidence>
<organism evidence="7 8">
    <name type="scientific">Plastoroseomonas hellenica</name>
    <dbReference type="NCBI Taxonomy" id="2687306"/>
    <lineage>
        <taxon>Bacteria</taxon>
        <taxon>Pseudomonadati</taxon>
        <taxon>Pseudomonadota</taxon>
        <taxon>Alphaproteobacteria</taxon>
        <taxon>Acetobacterales</taxon>
        <taxon>Acetobacteraceae</taxon>
        <taxon>Plastoroseomonas</taxon>
    </lineage>
</organism>
<dbReference type="EMBL" id="JAAGBB010000008">
    <property type="protein sequence ID" value="MBR0664461.1"/>
    <property type="molecule type" value="Genomic_DNA"/>
</dbReference>
<name>A0ABS5EVY0_9PROT</name>
<dbReference type="InterPro" id="IPR004358">
    <property type="entry name" value="Sig_transdc_His_kin-like_C"/>
</dbReference>
<dbReference type="SMART" id="SM00388">
    <property type="entry name" value="HisKA"/>
    <property type="match status" value="1"/>
</dbReference>
<evidence type="ECO:0000256" key="5">
    <source>
        <dbReference type="ARBA" id="ARBA00022777"/>
    </source>
</evidence>
<dbReference type="InterPro" id="IPR036890">
    <property type="entry name" value="HATPase_C_sf"/>
</dbReference>
<dbReference type="Proteomes" id="UP001196870">
    <property type="component" value="Unassembled WGS sequence"/>
</dbReference>
<sequence>MAEDAHGFAGPSDEEDARDRLIAELREAVFARDEFVAIAAHELRNPMTPILMQVGSLAAAIEEPGGCVPHVLRPRVELLQVAVQEFLRRATALLDTSRITSGQLTLERSVVDFSEVARDVLRRQAIAAQLARCEVQADLADRVVGRWDRMALEQITENLVSNAIKFGAGAPVVIRVSAHGQRARLMVRDNGIGIPEADRERIFERFERAVTRREHGGFGVGLWLSNQLVRAMDGTMHVSSEAGQGASFEVDLPLDERDGEREGAV</sequence>
<dbReference type="SMART" id="SM00387">
    <property type="entry name" value="HATPase_c"/>
    <property type="match status" value="1"/>
</dbReference>
<keyword evidence="3" id="KW-0597">Phosphoprotein</keyword>
<dbReference type="EC" id="2.7.13.3" evidence="2"/>
<gene>
    <name evidence="7" type="ORF">GXW71_08850</name>
</gene>
<dbReference type="GO" id="GO:0016301">
    <property type="term" value="F:kinase activity"/>
    <property type="evidence" value="ECO:0007669"/>
    <property type="project" value="UniProtKB-KW"/>
</dbReference>
<reference evidence="8" key="1">
    <citation type="journal article" date="2021" name="Syst. Appl. Microbiol.">
        <title>Roseomonas hellenica sp. nov., isolated from roots of wild-growing Alkanna tinctoria.</title>
        <authorList>
            <person name="Rat A."/>
            <person name="Naranjo H.D."/>
            <person name="Lebbe L."/>
            <person name="Cnockaert M."/>
            <person name="Krigas N."/>
            <person name="Grigoriadou K."/>
            <person name="Maloupa E."/>
            <person name="Willems A."/>
        </authorList>
    </citation>
    <scope>NUCLEOTIDE SEQUENCE [LARGE SCALE GENOMIC DNA]</scope>
    <source>
        <strain evidence="8">LMG 31523</strain>
    </source>
</reference>
<evidence type="ECO:0000313" key="7">
    <source>
        <dbReference type="EMBL" id="MBR0664461.1"/>
    </source>
</evidence>